<feature type="compositionally biased region" description="Basic residues" evidence="1">
    <location>
        <begin position="10"/>
        <end position="20"/>
    </location>
</feature>
<feature type="compositionally biased region" description="Basic and acidic residues" evidence="1">
    <location>
        <begin position="153"/>
        <end position="186"/>
    </location>
</feature>
<comment type="caution">
    <text evidence="3">The sequence shown here is derived from an EMBL/GenBank/DDBJ whole genome shotgun (WGS) entry which is preliminary data.</text>
</comment>
<feature type="compositionally biased region" description="Basic and acidic residues" evidence="1">
    <location>
        <begin position="218"/>
        <end position="234"/>
    </location>
</feature>
<keyword evidence="2" id="KW-1133">Transmembrane helix</keyword>
<sequence length="282" mass="31263">MRGEHEPTRTRRPRATPRGRHPYDNPPPPAPVAPVPYGTAGDPFSYGDWVGLDLTALRTRRRRPSEPEPWSWRELPRDRLLRSALLIGFLAAAGVGVWTSGWAPPYWPQGIRAAVPTPAATTETSEPPRVVEASATPAAVPVPTVTAAPGRPPAEKERPRKVTRERDTTPPRDPVRTVAPPEERPTMTRPTRTTRAAGRERRQRHALRRANSWGRGHTGADRRGARSRTQDGRTNEPPAPQPRPSPGAVGAAYACRHLSPGDWRYGYCVTAWNEYRRRTGSP</sequence>
<feature type="compositionally biased region" description="Low complexity" evidence="1">
    <location>
        <begin position="187"/>
        <end position="196"/>
    </location>
</feature>
<gene>
    <name evidence="3" type="ORF">FHS44_006987</name>
</gene>
<accession>A0A7W7VRL9</accession>
<evidence type="ECO:0000313" key="4">
    <source>
        <dbReference type="Proteomes" id="UP000552644"/>
    </source>
</evidence>
<dbReference type="EMBL" id="JACHJP010000011">
    <property type="protein sequence ID" value="MBB4919843.1"/>
    <property type="molecule type" value="Genomic_DNA"/>
</dbReference>
<evidence type="ECO:0000313" key="3">
    <source>
        <dbReference type="EMBL" id="MBB4919843.1"/>
    </source>
</evidence>
<protein>
    <submittedName>
        <fullName evidence="3">Uncharacterized protein</fullName>
    </submittedName>
</protein>
<dbReference type="AlphaFoldDB" id="A0A7W7VRL9"/>
<feature type="compositionally biased region" description="Pro residues" evidence="1">
    <location>
        <begin position="24"/>
        <end position="34"/>
    </location>
</feature>
<keyword evidence="2" id="KW-0472">Membrane</keyword>
<name>A0A7W7VRL9_9ACTN</name>
<feature type="transmembrane region" description="Helical" evidence="2">
    <location>
        <begin position="80"/>
        <end position="103"/>
    </location>
</feature>
<reference evidence="3 4" key="1">
    <citation type="submission" date="2020-08" db="EMBL/GenBank/DDBJ databases">
        <title>Genomic Encyclopedia of Type Strains, Phase III (KMG-III): the genomes of soil and plant-associated and newly described type strains.</title>
        <authorList>
            <person name="Whitman W."/>
        </authorList>
    </citation>
    <scope>NUCLEOTIDE SEQUENCE [LARGE SCALE GENOMIC DNA]</scope>
    <source>
        <strain evidence="3 4">CECT 8840</strain>
    </source>
</reference>
<organism evidence="3 4">
    <name type="scientific">Streptosporangium saharense</name>
    <dbReference type="NCBI Taxonomy" id="1706840"/>
    <lineage>
        <taxon>Bacteria</taxon>
        <taxon>Bacillati</taxon>
        <taxon>Actinomycetota</taxon>
        <taxon>Actinomycetes</taxon>
        <taxon>Streptosporangiales</taxon>
        <taxon>Streptosporangiaceae</taxon>
        <taxon>Streptosporangium</taxon>
    </lineage>
</organism>
<feature type="compositionally biased region" description="Low complexity" evidence="1">
    <location>
        <begin position="117"/>
        <end position="149"/>
    </location>
</feature>
<evidence type="ECO:0000256" key="1">
    <source>
        <dbReference type="SAM" id="MobiDB-lite"/>
    </source>
</evidence>
<keyword evidence="4" id="KW-1185">Reference proteome</keyword>
<dbReference type="RefSeq" id="WP_184722818.1">
    <property type="nucleotide sequence ID" value="NZ_JACHJP010000011.1"/>
</dbReference>
<keyword evidence="2" id="KW-0812">Transmembrane</keyword>
<feature type="region of interest" description="Disordered" evidence="1">
    <location>
        <begin position="117"/>
        <end position="250"/>
    </location>
</feature>
<evidence type="ECO:0000256" key="2">
    <source>
        <dbReference type="SAM" id="Phobius"/>
    </source>
</evidence>
<proteinExistence type="predicted"/>
<feature type="region of interest" description="Disordered" evidence="1">
    <location>
        <begin position="1"/>
        <end position="38"/>
    </location>
</feature>
<dbReference type="Proteomes" id="UP000552644">
    <property type="component" value="Unassembled WGS sequence"/>
</dbReference>